<evidence type="ECO:0000259" key="1">
    <source>
        <dbReference type="Pfam" id="PF14200"/>
    </source>
</evidence>
<dbReference type="InterPro" id="IPR035992">
    <property type="entry name" value="Ricin_B-like_lectins"/>
</dbReference>
<dbReference type="EMBL" id="NQIK02000003">
    <property type="protein sequence ID" value="KAF7573663.1"/>
    <property type="molecule type" value="Genomic_DNA"/>
</dbReference>
<comment type="caution">
    <text evidence="2">The sequence shown here is derived from an EMBL/GenBank/DDBJ whole genome shotgun (WGS) entry which is preliminary data.</text>
</comment>
<dbReference type="AlphaFoldDB" id="A0A2W1HUH0"/>
<reference evidence="2 3" key="1">
    <citation type="journal article" date="2018" name="BMC Genomics">
        <title>Comparative genomics of the wheat fungal pathogen Pyrenophora tritici-repentis reveals chromosomal variations and genome plasticity.</title>
        <authorList>
            <person name="Moolhuijzen P."/>
            <person name="See P.T."/>
            <person name="Hane J.K."/>
            <person name="Shi G."/>
            <person name="Liu Z."/>
            <person name="Oliver R.P."/>
            <person name="Moffat C.S."/>
        </authorList>
    </citation>
    <scope>NUCLEOTIDE SEQUENCE [LARGE SCALE GENOMIC DNA]</scope>
    <source>
        <strain evidence="2">M4</strain>
    </source>
</reference>
<dbReference type="SUPFAM" id="SSF50370">
    <property type="entry name" value="Ricin B-like lectins"/>
    <property type="match status" value="1"/>
</dbReference>
<protein>
    <submittedName>
        <fullName evidence="2">RicinB-lectin-2 domain containing protein</fullName>
    </submittedName>
</protein>
<evidence type="ECO:0000313" key="3">
    <source>
        <dbReference type="Proteomes" id="UP000245464"/>
    </source>
</evidence>
<dbReference type="Proteomes" id="UP000245464">
    <property type="component" value="Chromosome 3"/>
</dbReference>
<dbReference type="Pfam" id="PF14200">
    <property type="entry name" value="RicinB_lectin_2"/>
    <property type="match status" value="1"/>
</dbReference>
<dbReference type="Gene3D" id="2.80.10.50">
    <property type="match status" value="1"/>
</dbReference>
<feature type="domain" description="Ricin B lectin" evidence="1">
    <location>
        <begin position="62"/>
        <end position="138"/>
    </location>
</feature>
<gene>
    <name evidence="2" type="ORF">PtrM4_085680</name>
</gene>
<dbReference type="RefSeq" id="XP_065963622.1">
    <property type="nucleotide sequence ID" value="XM_066106684.1"/>
</dbReference>
<dbReference type="KEGG" id="ptrr:6348161"/>
<dbReference type="InterPro" id="IPR000772">
    <property type="entry name" value="Ricin_B_lectin"/>
</dbReference>
<organism evidence="2 3">
    <name type="scientific">Pyrenophora tritici-repentis</name>
    <dbReference type="NCBI Taxonomy" id="45151"/>
    <lineage>
        <taxon>Eukaryota</taxon>
        <taxon>Fungi</taxon>
        <taxon>Dikarya</taxon>
        <taxon>Ascomycota</taxon>
        <taxon>Pezizomycotina</taxon>
        <taxon>Dothideomycetes</taxon>
        <taxon>Pleosporomycetidae</taxon>
        <taxon>Pleosporales</taxon>
        <taxon>Pleosporineae</taxon>
        <taxon>Pleosporaceae</taxon>
        <taxon>Pyrenophora</taxon>
    </lineage>
</organism>
<accession>A0A2W1HUH0</accession>
<proteinExistence type="predicted"/>
<name>A0A2W1HUH0_9PLEO</name>
<dbReference type="GeneID" id="6348161"/>
<evidence type="ECO:0000313" key="2">
    <source>
        <dbReference type="EMBL" id="KAF7573663.1"/>
    </source>
</evidence>
<sequence>MSDYSGPGLYEIIPQHAQKMSVNVWGGATTAGTEVKLYDRTPTAKNTHFEIVAAGGTSAKPEIGDREYHIIAGNSGLYLACDDADKITVQLRAPLDASIRWKLAHVGNGAFCINSVNGKKQLNVRGAGKENGTEMIMYDMSPKSENAQFILKAVV</sequence>